<dbReference type="Gene3D" id="3.40.532.10">
    <property type="entry name" value="Peptidase C12, ubiquitin carboxyl-terminal hydrolase"/>
    <property type="match status" value="1"/>
</dbReference>
<dbReference type="SUPFAM" id="SSF54001">
    <property type="entry name" value="Cysteine proteinases"/>
    <property type="match status" value="1"/>
</dbReference>
<reference evidence="10" key="1">
    <citation type="submission" date="2016-03" db="EMBL/GenBank/DDBJ databases">
        <title>Updated assembly of Pseudogymnoascus destructans, the fungus causing white-nose syndrome of bats.</title>
        <authorList>
            <person name="Palmer J.M."/>
            <person name="Drees K.P."/>
            <person name="Foster J.T."/>
            <person name="Lindner D.L."/>
        </authorList>
    </citation>
    <scope>NUCLEOTIDE SEQUENCE [LARGE SCALE GENOMIC DNA]</scope>
    <source>
        <strain evidence="10">20631-21</strain>
    </source>
</reference>
<dbReference type="FunFam" id="3.40.532.10:FF:000010">
    <property type="entry name" value="Ubiquitin carboxyl-terminal hydrolase"/>
    <property type="match status" value="1"/>
</dbReference>
<dbReference type="PANTHER" id="PTHR10589">
    <property type="entry name" value="UBIQUITIN CARBOXYL-TERMINAL HYDROLASE"/>
    <property type="match status" value="1"/>
</dbReference>
<comment type="catalytic activity">
    <reaction evidence="1 6 7">
        <text>Thiol-dependent hydrolysis of ester, thioester, amide, peptide and isopeptide bonds formed by the C-terminal Gly of ubiquitin (a 76-residue protein attached to proteins as an intracellular targeting signal).</text>
        <dbReference type="EC" id="3.4.19.12"/>
    </reaction>
</comment>
<dbReference type="RefSeq" id="XP_024322595.1">
    <property type="nucleotide sequence ID" value="XM_024468265.1"/>
</dbReference>
<dbReference type="OrthoDB" id="1924260at2759"/>
<feature type="active site" description="Proton donor" evidence="6">
    <location>
        <position position="285"/>
    </location>
</feature>
<dbReference type="AlphaFoldDB" id="A0A177A4X9"/>
<dbReference type="Proteomes" id="UP000077154">
    <property type="component" value="Unassembled WGS sequence"/>
</dbReference>
<keyword evidence="5 6" id="KW-0788">Thiol protease</keyword>
<feature type="site" description="Transition state stabilizer" evidence="6">
    <location>
        <position position="187"/>
    </location>
</feature>
<sequence>MNMSGRFKLSNSSSQAPRRSARHKTSEGTTPAPEFEAEGNAATHSVGTSSEPSQLEEKEDITWEAGAPKLEDNPHKQRPKRASKRPQTSRCHIDDPLDFITKATTKADLDKWKGWCEVESEPAFFNVILRHLGVTGIKVQEVFSLDDEMLSFLPKPIHGLIFLFRFEEDDPAMQEATCPDNIWFANQTISNACATIALLNIAMNTRGVDLGPTLNALKDFSMPLTPALRGYTVGNHDHLRKIHNSFSRKMDMLNSDLFLSNDFTSKAKLPGKTGKNIEQEQAGFHFISLVPIDGKLWKLDGLERQPMNLGEYVGDDWMGLARSIIEKRMQKYDGDQFEFSLLALCQSPLLAVHNDLAENIRTTSAVEERLANFQPDWRSFVDSQCLEKTLTGPNGSYSITAQHLESVPASAPILQDIQTSTITTERLLDLWKQLSYSQAQMRASYIEEETAIQQDEERAATRCHDYTPMVNTWLAALANKNVLKSLINEASHSYDHE</sequence>
<evidence type="ECO:0000256" key="1">
    <source>
        <dbReference type="ARBA" id="ARBA00000707"/>
    </source>
</evidence>
<evidence type="ECO:0000256" key="8">
    <source>
        <dbReference type="SAM" id="MobiDB-lite"/>
    </source>
</evidence>
<dbReference type="InterPro" id="IPR001578">
    <property type="entry name" value="Peptidase_C12_UCH"/>
</dbReference>
<feature type="region of interest" description="Disordered" evidence="8">
    <location>
        <begin position="1"/>
        <end position="94"/>
    </location>
</feature>
<dbReference type="GO" id="GO:0006511">
    <property type="term" value="P:ubiquitin-dependent protein catabolic process"/>
    <property type="evidence" value="ECO:0007669"/>
    <property type="project" value="UniProtKB-UniRule"/>
</dbReference>
<dbReference type="PRINTS" id="PR00707">
    <property type="entry name" value="UBCTHYDRLASE"/>
</dbReference>
<feature type="compositionally biased region" description="Polar residues" evidence="8">
    <location>
        <begin position="1"/>
        <end position="17"/>
    </location>
</feature>
<dbReference type="Pfam" id="PF01088">
    <property type="entry name" value="Peptidase_C12"/>
    <property type="match status" value="1"/>
</dbReference>
<name>A0A177A4X9_9PEZI</name>
<dbReference type="GO" id="GO:0016579">
    <property type="term" value="P:protein deubiquitination"/>
    <property type="evidence" value="ECO:0007669"/>
    <property type="project" value="TreeGrafter"/>
</dbReference>
<keyword evidence="3 6" id="KW-0833">Ubl conjugation pathway</keyword>
<feature type="active site" description="Nucleophile" evidence="6">
    <location>
        <position position="193"/>
    </location>
</feature>
<dbReference type="InterPro" id="IPR036959">
    <property type="entry name" value="Peptidase_C12_UCH_sf"/>
</dbReference>
<feature type="domain" description="UCH catalytic" evidence="9">
    <location>
        <begin position="114"/>
        <end position="346"/>
    </location>
</feature>
<dbReference type="GeneID" id="36287707"/>
<gene>
    <name evidence="10" type="ORF">VC83_04636</name>
</gene>
<comment type="similarity">
    <text evidence="6 7">Belongs to the peptidase C12 family.</text>
</comment>
<evidence type="ECO:0000259" key="9">
    <source>
        <dbReference type="PROSITE" id="PS52048"/>
    </source>
</evidence>
<feature type="compositionally biased region" description="Polar residues" evidence="8">
    <location>
        <begin position="42"/>
        <end position="53"/>
    </location>
</feature>
<dbReference type="CDD" id="cd09617">
    <property type="entry name" value="Peptidase_C12_UCH37_BAP1"/>
    <property type="match status" value="1"/>
</dbReference>
<organism evidence="10">
    <name type="scientific">Pseudogymnoascus destructans</name>
    <dbReference type="NCBI Taxonomy" id="655981"/>
    <lineage>
        <taxon>Eukaryota</taxon>
        <taxon>Fungi</taxon>
        <taxon>Dikarya</taxon>
        <taxon>Ascomycota</taxon>
        <taxon>Pezizomycotina</taxon>
        <taxon>Leotiomycetes</taxon>
        <taxon>Thelebolales</taxon>
        <taxon>Thelebolaceae</taxon>
        <taxon>Pseudogymnoascus</taxon>
    </lineage>
</organism>
<dbReference type="InterPro" id="IPR038765">
    <property type="entry name" value="Papain-like_cys_pep_sf"/>
</dbReference>
<dbReference type="EC" id="3.4.19.12" evidence="7"/>
<evidence type="ECO:0000256" key="2">
    <source>
        <dbReference type="ARBA" id="ARBA00022670"/>
    </source>
</evidence>
<dbReference type="VEuPathDB" id="FungiDB:GMDG_03148"/>
<dbReference type="PROSITE" id="PS52048">
    <property type="entry name" value="UCH_DOMAIN"/>
    <property type="match status" value="1"/>
</dbReference>
<dbReference type="EMBL" id="KV441400">
    <property type="protein sequence ID" value="OAF57305.1"/>
    <property type="molecule type" value="Genomic_DNA"/>
</dbReference>
<dbReference type="GO" id="GO:0005737">
    <property type="term" value="C:cytoplasm"/>
    <property type="evidence" value="ECO:0007669"/>
    <property type="project" value="TreeGrafter"/>
</dbReference>
<keyword evidence="2 6" id="KW-0645">Protease</keyword>
<proteinExistence type="inferred from homology"/>
<accession>A0A177A4X9</accession>
<dbReference type="GO" id="GO:0004843">
    <property type="term" value="F:cysteine-type deubiquitinase activity"/>
    <property type="evidence" value="ECO:0007669"/>
    <property type="project" value="UniProtKB-UniRule"/>
</dbReference>
<evidence type="ECO:0000256" key="5">
    <source>
        <dbReference type="ARBA" id="ARBA00022807"/>
    </source>
</evidence>
<evidence type="ECO:0000256" key="6">
    <source>
        <dbReference type="PROSITE-ProRule" id="PRU01393"/>
    </source>
</evidence>
<evidence type="ECO:0000256" key="4">
    <source>
        <dbReference type="ARBA" id="ARBA00022801"/>
    </source>
</evidence>
<feature type="site" description="Important for enzyme activity" evidence="6">
    <location>
        <position position="300"/>
    </location>
</feature>
<evidence type="ECO:0000313" key="10">
    <source>
        <dbReference type="EMBL" id="OAF57305.1"/>
    </source>
</evidence>
<dbReference type="PANTHER" id="PTHR10589:SF29">
    <property type="entry name" value="UBIQUITIN CARBOXYL-TERMINAL HYDROLASE"/>
    <property type="match status" value="1"/>
</dbReference>
<dbReference type="eggNOG" id="KOG2778">
    <property type="taxonomic scope" value="Eukaryota"/>
</dbReference>
<evidence type="ECO:0000256" key="3">
    <source>
        <dbReference type="ARBA" id="ARBA00022786"/>
    </source>
</evidence>
<keyword evidence="4 6" id="KW-0378">Hydrolase</keyword>
<evidence type="ECO:0000256" key="7">
    <source>
        <dbReference type="RuleBase" id="RU361215"/>
    </source>
</evidence>
<protein>
    <recommendedName>
        <fullName evidence="7">Ubiquitin carboxyl-terminal hydrolase</fullName>
        <ecNumber evidence="7">3.4.19.12</ecNumber>
    </recommendedName>
</protein>